<comment type="similarity">
    <text evidence="3">Belongs to the Gfo/Idh/MocA family.</text>
</comment>
<protein>
    <recommendedName>
        <fullName evidence="3">Inositol 2-dehydrogenase</fullName>
        <ecNumber evidence="3">1.1.1.18</ecNumber>
    </recommendedName>
    <alternativeName>
        <fullName evidence="3">Myo-inositol 2-dehydrogenase</fullName>
        <shortName evidence="3">MI 2-dehydrogenase</shortName>
    </alternativeName>
</protein>
<dbReference type="Gene3D" id="3.40.50.720">
    <property type="entry name" value="NAD(P)-binding Rossmann-like Domain"/>
    <property type="match status" value="1"/>
</dbReference>
<evidence type="ECO:0000313" key="7">
    <source>
        <dbReference type="Proteomes" id="UP001500804"/>
    </source>
</evidence>
<evidence type="ECO:0000256" key="1">
    <source>
        <dbReference type="ARBA" id="ARBA00023002"/>
    </source>
</evidence>
<evidence type="ECO:0000256" key="3">
    <source>
        <dbReference type="HAMAP-Rule" id="MF_01671"/>
    </source>
</evidence>
<keyword evidence="1 3" id="KW-0560">Oxidoreductase</keyword>
<dbReference type="Pfam" id="PF01408">
    <property type="entry name" value="GFO_IDH_MocA"/>
    <property type="match status" value="1"/>
</dbReference>
<dbReference type="PANTHER" id="PTHR43593">
    <property type="match status" value="1"/>
</dbReference>
<keyword evidence="2 3" id="KW-0520">NAD</keyword>
<dbReference type="SUPFAM" id="SSF55347">
    <property type="entry name" value="Glyceraldehyde-3-phosphate dehydrogenase-like, C-terminal domain"/>
    <property type="match status" value="1"/>
</dbReference>
<accession>A0ABP9NTC7</accession>
<feature type="domain" description="GFO/IDH/MocA-like oxidoreductase" evidence="5">
    <location>
        <begin position="132"/>
        <end position="248"/>
    </location>
</feature>
<dbReference type="EC" id="1.1.1.18" evidence="3"/>
<sequence length="345" mass="36811">MTLAVGVIGTGMIGQDHIRRLTSVLSGARVVAVTDVDLDRARSVADGVPGAVVHDTGQALIDDAGVDAVVVTSWGPTHEEYVLAAIAAGKQVFCEKPLATTRAACDRILDAEVAAGRRLVQVGFMRRFDPQYRAMKAVVTSGEIGAPLLMHASHRNPSVPDFFTSDMTINDSTVHDIDVARWMFDDELAAVTVLKGRVSRKAKPGFNDPLLVILELRGGVLVDVEAMVNAGFGYDIRGEVVCEDGTVELSESAGAVVKRAGRYSGRVPENWKERFVGAFDLELQAWVDAVTAGGTTGPSAWDGYATTVACETALAALRSGQREEIVLRERPDLYAKDGAAEELTA</sequence>
<reference evidence="7" key="1">
    <citation type="journal article" date="2019" name="Int. J. Syst. Evol. Microbiol.">
        <title>The Global Catalogue of Microorganisms (GCM) 10K type strain sequencing project: providing services to taxonomists for standard genome sequencing and annotation.</title>
        <authorList>
            <consortium name="The Broad Institute Genomics Platform"/>
            <consortium name="The Broad Institute Genome Sequencing Center for Infectious Disease"/>
            <person name="Wu L."/>
            <person name="Ma J."/>
        </authorList>
    </citation>
    <scope>NUCLEOTIDE SEQUENCE [LARGE SCALE GENOMIC DNA]</scope>
    <source>
        <strain evidence="7">JCM 18302</strain>
    </source>
</reference>
<dbReference type="RefSeq" id="WP_345609040.1">
    <property type="nucleotide sequence ID" value="NZ_BAABJO010000025.1"/>
</dbReference>
<dbReference type="InterPro" id="IPR036291">
    <property type="entry name" value="NAD(P)-bd_dom_sf"/>
</dbReference>
<evidence type="ECO:0000256" key="2">
    <source>
        <dbReference type="ARBA" id="ARBA00023027"/>
    </source>
</evidence>
<dbReference type="InterPro" id="IPR023794">
    <property type="entry name" value="MI/DCI_dehydrogenase"/>
</dbReference>
<feature type="domain" description="Gfo/Idh/MocA-like oxidoreductase N-terminal" evidence="4">
    <location>
        <begin position="4"/>
        <end position="124"/>
    </location>
</feature>
<evidence type="ECO:0000259" key="4">
    <source>
        <dbReference type="Pfam" id="PF01408"/>
    </source>
</evidence>
<dbReference type="PANTHER" id="PTHR43593:SF1">
    <property type="entry name" value="INOSITOL 2-DEHYDROGENASE"/>
    <property type="match status" value="1"/>
</dbReference>
<comment type="caution">
    <text evidence="6">The sequence shown here is derived from an EMBL/GenBank/DDBJ whole genome shotgun (WGS) entry which is preliminary data.</text>
</comment>
<dbReference type="SUPFAM" id="SSF51735">
    <property type="entry name" value="NAD(P)-binding Rossmann-fold domains"/>
    <property type="match status" value="1"/>
</dbReference>
<evidence type="ECO:0000313" key="6">
    <source>
        <dbReference type="EMBL" id="GAA5132569.1"/>
    </source>
</evidence>
<dbReference type="HAMAP" id="MF_01671">
    <property type="entry name" value="IolG"/>
    <property type="match status" value="1"/>
</dbReference>
<dbReference type="InterPro" id="IPR055170">
    <property type="entry name" value="GFO_IDH_MocA-like_dom"/>
</dbReference>
<dbReference type="Pfam" id="PF22725">
    <property type="entry name" value="GFO_IDH_MocA_C3"/>
    <property type="match status" value="1"/>
</dbReference>
<gene>
    <name evidence="3" type="primary">iolG</name>
    <name evidence="6" type="ORF">GCM10023320_57440</name>
</gene>
<dbReference type="Gene3D" id="3.30.360.10">
    <property type="entry name" value="Dihydrodipicolinate Reductase, domain 2"/>
    <property type="match status" value="1"/>
</dbReference>
<name>A0ABP9NTC7_9PSEU</name>
<comment type="function">
    <text evidence="3">Involved in the oxidation of myo-inositol (MI) to 2-keto-myo-inositol (2KMI or 2-inosose).</text>
</comment>
<dbReference type="InterPro" id="IPR000683">
    <property type="entry name" value="Gfo/Idh/MocA-like_OxRdtase_N"/>
</dbReference>
<organism evidence="6 7">
    <name type="scientific">Pseudonocardia adelaidensis</name>
    <dbReference type="NCBI Taxonomy" id="648754"/>
    <lineage>
        <taxon>Bacteria</taxon>
        <taxon>Bacillati</taxon>
        <taxon>Actinomycetota</taxon>
        <taxon>Actinomycetes</taxon>
        <taxon>Pseudonocardiales</taxon>
        <taxon>Pseudonocardiaceae</taxon>
        <taxon>Pseudonocardia</taxon>
    </lineage>
</organism>
<proteinExistence type="inferred from homology"/>
<dbReference type="Proteomes" id="UP001500804">
    <property type="component" value="Unassembled WGS sequence"/>
</dbReference>
<evidence type="ECO:0000259" key="5">
    <source>
        <dbReference type="Pfam" id="PF22725"/>
    </source>
</evidence>
<comment type="subunit">
    <text evidence="3">Homotetramer.</text>
</comment>
<dbReference type="InterPro" id="IPR050424">
    <property type="entry name" value="Gfo-Idh-MocA_inositol_DH"/>
</dbReference>
<comment type="catalytic activity">
    <reaction evidence="3">
        <text>myo-inositol + NAD(+) = scyllo-inosose + NADH + H(+)</text>
        <dbReference type="Rhea" id="RHEA:16949"/>
        <dbReference type="ChEBI" id="CHEBI:15378"/>
        <dbReference type="ChEBI" id="CHEBI:17268"/>
        <dbReference type="ChEBI" id="CHEBI:17811"/>
        <dbReference type="ChEBI" id="CHEBI:57540"/>
        <dbReference type="ChEBI" id="CHEBI:57945"/>
        <dbReference type="EC" id="1.1.1.18"/>
    </reaction>
</comment>
<dbReference type="EMBL" id="BAABJO010000025">
    <property type="protein sequence ID" value="GAA5132569.1"/>
    <property type="molecule type" value="Genomic_DNA"/>
</dbReference>
<keyword evidence="7" id="KW-1185">Reference proteome</keyword>